<dbReference type="InterPro" id="IPR012000">
    <property type="entry name" value="Thiamin_PyroP_enz_cen_dom"/>
</dbReference>
<dbReference type="InterPro" id="IPR011766">
    <property type="entry name" value="TPP_enzyme_TPP-bd"/>
</dbReference>
<dbReference type="SUPFAM" id="SSF52518">
    <property type="entry name" value="Thiamin diphosphate-binding fold (THDP-binding)"/>
    <property type="match status" value="2"/>
</dbReference>
<dbReference type="Pfam" id="PF02776">
    <property type="entry name" value="TPP_enzyme_N"/>
    <property type="match status" value="1"/>
</dbReference>
<dbReference type="SUPFAM" id="SSF52467">
    <property type="entry name" value="DHS-like NAD/FAD-binding domain"/>
    <property type="match status" value="1"/>
</dbReference>
<keyword evidence="2 3" id="KW-0786">Thiamine pyrophosphate</keyword>
<reference evidence="7 8" key="1">
    <citation type="submission" date="2019-03" db="EMBL/GenBank/DDBJ databases">
        <title>Genomic Encyclopedia of Type Strains, Phase IV (KMG-IV): sequencing the most valuable type-strain genomes for metagenomic binning, comparative biology and taxonomic classification.</title>
        <authorList>
            <person name="Goeker M."/>
        </authorList>
    </citation>
    <scope>NUCLEOTIDE SEQUENCE [LARGE SCALE GENOMIC DNA]</scope>
    <source>
        <strain evidence="7 8">DSM 20467</strain>
    </source>
</reference>
<gene>
    <name evidence="7" type="ORF">EDC37_12213</name>
</gene>
<evidence type="ECO:0000256" key="1">
    <source>
        <dbReference type="ARBA" id="ARBA00007812"/>
    </source>
</evidence>
<protein>
    <submittedName>
        <fullName evidence="7">Pyruvate oxidase</fullName>
    </submittedName>
</protein>
<comment type="caution">
    <text evidence="7">The sequence shown here is derived from an EMBL/GenBank/DDBJ whole genome shotgun (WGS) entry which is preliminary data.</text>
</comment>
<dbReference type="Gene3D" id="3.40.50.1220">
    <property type="entry name" value="TPP-binding domain"/>
    <property type="match status" value="1"/>
</dbReference>
<dbReference type="Gene3D" id="3.40.50.970">
    <property type="match status" value="2"/>
</dbReference>
<dbReference type="InterPro" id="IPR000399">
    <property type="entry name" value="TPP-bd_CS"/>
</dbReference>
<sequence>MAEMTAGQALAKVLISWNIDHIYGITADSINNTVDGFYQERHDLKYIQVRHEEVGALAAAADAKLTGKIGVCFGSAGPGAVHLLNGLYDARQDRVPVLAIVGQSATGVINTNFFQEMNQDPIFADVAEFHKQIVSAEQIPHVLDEAIRSAYASNSISVVIIPDDLSGKTIDFVPFKTKKIDGVEQGQQDIPVKEEDVELVCESLDKAERAVLWIGQGTRNAAAEVTAVSEKFSLPVLSTAPAAGIMSARHPNYMGCRGRLGTKPAFETSQMADLIIFVGTNYPFARFLPKNIKLIQINNDVADLGKQYDADITILADAKSFLAALLEKGKVKQETAFLKASCLNKQNWDKWLDKLADDDSDGLLAESVIKGIGATAADDAVFALDVGNNTEWAIRQLPLSGKQKMTMSSWYGTMGYGLPAGLAAKLSFPERQVWAVSGDGGYAMVMQDLLTEVKYKIPVINVVLENKSLGFIQHEKIVAGQALYGIDLLGAEWAAIAENMGAIGLRAANLQELKNAFRKIEELAAAGNSLPIVLDAKIKNVDPIDTQFVPVDPAIYDEKTIDEYCAKYKLGKEDQPALAVLLKQQL</sequence>
<dbReference type="AlphaFoldDB" id="A0A4V2URB4"/>
<dbReference type="PANTHER" id="PTHR42981">
    <property type="entry name" value="PYRUVATE DEHYDROGENASE [UBIQUINONE]"/>
    <property type="match status" value="1"/>
</dbReference>
<dbReference type="EMBL" id="SMAA01000022">
    <property type="protein sequence ID" value="TCS76442.1"/>
    <property type="molecule type" value="Genomic_DNA"/>
</dbReference>
<feature type="domain" description="Thiamine pyrophosphate enzyme N-terminal TPP-binding" evidence="6">
    <location>
        <begin position="4"/>
        <end position="119"/>
    </location>
</feature>
<feature type="domain" description="Thiamine pyrophosphate enzyme central" evidence="4">
    <location>
        <begin position="199"/>
        <end position="325"/>
    </location>
</feature>
<accession>A0A4V2URB4</accession>
<evidence type="ECO:0000259" key="6">
    <source>
        <dbReference type="Pfam" id="PF02776"/>
    </source>
</evidence>
<dbReference type="InterPro" id="IPR029061">
    <property type="entry name" value="THDP-binding"/>
</dbReference>
<keyword evidence="8" id="KW-1185">Reference proteome</keyword>
<proteinExistence type="inferred from homology"/>
<keyword evidence="7" id="KW-0670">Pyruvate</keyword>
<evidence type="ECO:0000259" key="4">
    <source>
        <dbReference type="Pfam" id="PF00205"/>
    </source>
</evidence>
<dbReference type="GO" id="GO:0003824">
    <property type="term" value="F:catalytic activity"/>
    <property type="evidence" value="ECO:0007669"/>
    <property type="project" value="InterPro"/>
</dbReference>
<evidence type="ECO:0000313" key="7">
    <source>
        <dbReference type="EMBL" id="TCS76442.1"/>
    </source>
</evidence>
<dbReference type="Proteomes" id="UP000295188">
    <property type="component" value="Unassembled WGS sequence"/>
</dbReference>
<name>A0A4V2URB4_9FIRM</name>
<dbReference type="CDD" id="cd07039">
    <property type="entry name" value="TPP_PYR_POX"/>
    <property type="match status" value="1"/>
</dbReference>
<dbReference type="InterPro" id="IPR029035">
    <property type="entry name" value="DHS-like_NAD/FAD-binding_dom"/>
</dbReference>
<dbReference type="PANTHER" id="PTHR42981:SF2">
    <property type="entry name" value="PYRUVATE DEHYDROGENASE [UBIQUINONE]"/>
    <property type="match status" value="1"/>
</dbReference>
<dbReference type="InterPro" id="IPR047211">
    <property type="entry name" value="POXB-like"/>
</dbReference>
<dbReference type="GO" id="GO:0000287">
    <property type="term" value="F:magnesium ion binding"/>
    <property type="evidence" value="ECO:0007669"/>
    <property type="project" value="InterPro"/>
</dbReference>
<dbReference type="InterPro" id="IPR012001">
    <property type="entry name" value="Thiamin_PyroP_enz_TPP-bd_dom"/>
</dbReference>
<dbReference type="InterPro" id="IPR047210">
    <property type="entry name" value="TPP_PYR_POXB-like"/>
</dbReference>
<dbReference type="CDD" id="cd02014">
    <property type="entry name" value="TPP_POX"/>
    <property type="match status" value="1"/>
</dbReference>
<dbReference type="GO" id="GO:0030976">
    <property type="term" value="F:thiamine pyrophosphate binding"/>
    <property type="evidence" value="ECO:0007669"/>
    <property type="project" value="InterPro"/>
</dbReference>
<dbReference type="InterPro" id="IPR047212">
    <property type="entry name" value="TPP_POXB-like"/>
</dbReference>
<organism evidence="7 8">
    <name type="scientific">Pectinatus cerevisiiphilus</name>
    <dbReference type="NCBI Taxonomy" id="86956"/>
    <lineage>
        <taxon>Bacteria</taxon>
        <taxon>Bacillati</taxon>
        <taxon>Bacillota</taxon>
        <taxon>Negativicutes</taxon>
        <taxon>Selenomonadales</taxon>
        <taxon>Selenomonadaceae</taxon>
        <taxon>Pectinatus</taxon>
    </lineage>
</organism>
<evidence type="ECO:0000259" key="5">
    <source>
        <dbReference type="Pfam" id="PF02775"/>
    </source>
</evidence>
<comment type="similarity">
    <text evidence="1 3">Belongs to the TPP enzyme family.</text>
</comment>
<dbReference type="Pfam" id="PF00205">
    <property type="entry name" value="TPP_enzyme_M"/>
    <property type="match status" value="1"/>
</dbReference>
<dbReference type="Pfam" id="PF02775">
    <property type="entry name" value="TPP_enzyme_C"/>
    <property type="match status" value="1"/>
</dbReference>
<feature type="domain" description="Thiamine pyrophosphate enzyme TPP-binding" evidence="5">
    <location>
        <begin position="385"/>
        <end position="521"/>
    </location>
</feature>
<evidence type="ECO:0000313" key="8">
    <source>
        <dbReference type="Proteomes" id="UP000295188"/>
    </source>
</evidence>
<evidence type="ECO:0000256" key="2">
    <source>
        <dbReference type="ARBA" id="ARBA00023052"/>
    </source>
</evidence>
<dbReference type="RefSeq" id="WP_132551367.1">
    <property type="nucleotide sequence ID" value="NZ_SMAA01000022.1"/>
</dbReference>
<evidence type="ECO:0000256" key="3">
    <source>
        <dbReference type="RuleBase" id="RU362132"/>
    </source>
</evidence>
<dbReference type="OrthoDB" id="4494979at2"/>
<dbReference type="PROSITE" id="PS00187">
    <property type="entry name" value="TPP_ENZYMES"/>
    <property type="match status" value="1"/>
</dbReference>